<feature type="site" description="Transition state stabilizer" evidence="7">
    <location>
        <position position="15"/>
    </location>
</feature>
<feature type="site" description="Transition state stabilizer" evidence="7">
    <location>
        <position position="22"/>
    </location>
</feature>
<feature type="site" description="Positions MEP for the nucleophilic attack" evidence="7">
    <location>
        <position position="208"/>
    </location>
</feature>
<dbReference type="EMBL" id="CP133076">
    <property type="protein sequence ID" value="WMJ16111.1"/>
    <property type="molecule type" value="Genomic_DNA"/>
</dbReference>
<dbReference type="CDD" id="cd02516">
    <property type="entry name" value="CDP-ME_synthetase"/>
    <property type="match status" value="1"/>
</dbReference>
<dbReference type="Proteomes" id="UP001223761">
    <property type="component" value="Chromosome"/>
</dbReference>
<evidence type="ECO:0000256" key="4">
    <source>
        <dbReference type="ARBA" id="ARBA00022679"/>
    </source>
</evidence>
<dbReference type="AlphaFoldDB" id="A0A1Q5T1R2"/>
<name>A0A1Q5T1R2_9BACL</name>
<dbReference type="InterPro" id="IPR034683">
    <property type="entry name" value="IspD/TarI"/>
</dbReference>
<feature type="site" description="Positions MEP for the nucleophilic attack" evidence="7">
    <location>
        <position position="152"/>
    </location>
</feature>
<evidence type="ECO:0000313" key="10">
    <source>
        <dbReference type="Proteomes" id="UP000186030"/>
    </source>
</evidence>
<dbReference type="Proteomes" id="UP000186030">
    <property type="component" value="Unassembled WGS sequence"/>
</dbReference>
<dbReference type="PANTHER" id="PTHR32125:SF4">
    <property type="entry name" value="2-C-METHYL-D-ERYTHRITOL 4-PHOSPHATE CYTIDYLYLTRANSFERASE, CHLOROPLASTIC"/>
    <property type="match status" value="1"/>
</dbReference>
<dbReference type="PANTHER" id="PTHR32125">
    <property type="entry name" value="2-C-METHYL-D-ERYTHRITOL 4-PHOSPHATE CYTIDYLYLTRANSFERASE, CHLOROPLASTIC"/>
    <property type="match status" value="1"/>
</dbReference>
<evidence type="ECO:0000256" key="1">
    <source>
        <dbReference type="ARBA" id="ARBA00001282"/>
    </source>
</evidence>
<evidence type="ECO:0000256" key="7">
    <source>
        <dbReference type="HAMAP-Rule" id="MF_00108"/>
    </source>
</evidence>
<sequence length="228" mass="25394">MNYEAIVLAAGQGKRMNAGMNKQFLELGGEPLIVRTLEVFERDERCVRIVLVVNPAERSRFEQLLARFRIRKVAALADGGEERQHSVYNGLQALEGEEIVLIHDGARPFVRVHHLHELVNAAVQYGAAIPAVRVKDTIKKANGLFVEQTIDRSSLWAVQTPQAFRLSLIMEAHKAAKQAGYLGTDDASLVERIGKPVKIIEGDYRNIKLTTPEDLLFAEAILASRMAE</sequence>
<evidence type="ECO:0000256" key="3">
    <source>
        <dbReference type="ARBA" id="ARBA00009789"/>
    </source>
</evidence>
<evidence type="ECO:0000313" key="11">
    <source>
        <dbReference type="Proteomes" id="UP001223761"/>
    </source>
</evidence>
<keyword evidence="4 7" id="KW-0808">Transferase</keyword>
<reference evidence="8" key="3">
    <citation type="journal article" date="2019" name="Int. J. Syst. Evol. Microbiol.">
        <title>Geobacillus proteiniphilus sp. nov., a thermophilic bacterium isolated from a high-temperature heavy oil reservoir in China.</title>
        <authorList>
            <person name="Semenova E.M."/>
            <person name="Sokolova D.S."/>
            <person name="Grouzdev D.S."/>
            <person name="Poltaraus A.B."/>
            <person name="Vinokurova N.G."/>
            <person name="Tourova T.P."/>
            <person name="Nazina T.N."/>
        </authorList>
    </citation>
    <scope>NUCLEOTIDE SEQUENCE</scope>
    <source>
        <strain evidence="8">1017</strain>
    </source>
</reference>
<evidence type="ECO:0000256" key="2">
    <source>
        <dbReference type="ARBA" id="ARBA00004787"/>
    </source>
</evidence>
<dbReference type="EMBL" id="MQMG01000017">
    <property type="protein sequence ID" value="OKO94201.1"/>
    <property type="molecule type" value="Genomic_DNA"/>
</dbReference>
<reference evidence="10" key="2">
    <citation type="submission" date="2017-01" db="EMBL/GenBank/DDBJ databases">
        <title>Genome sequencing and annotation of Geobacillus sp. 1017, a Hydrocarbon-Oxidizing Thermophilic Bacterium Isolated from a Heavy Oil Reservoir (China).</title>
        <authorList>
            <person name="Kadnikov V.V."/>
            <person name="Mardanov A.V."/>
            <person name="Poltaraus A.B."/>
            <person name="Sokolova D.S."/>
            <person name="Semenova E.M."/>
            <person name="Ravin N.V."/>
            <person name="Tourova T.P."/>
            <person name="Nazina T.N."/>
        </authorList>
    </citation>
    <scope>NUCLEOTIDE SEQUENCE [LARGE SCALE GENOMIC DNA]</scope>
    <source>
        <strain evidence="10">1017</strain>
    </source>
</reference>
<dbReference type="FunFam" id="3.90.550.10:FF:000003">
    <property type="entry name" value="2-C-methyl-D-erythritol 4-phosphate cytidylyltransferase"/>
    <property type="match status" value="1"/>
</dbReference>
<evidence type="ECO:0000256" key="5">
    <source>
        <dbReference type="ARBA" id="ARBA00022695"/>
    </source>
</evidence>
<comment type="catalytic activity">
    <reaction evidence="1 7">
        <text>2-C-methyl-D-erythritol 4-phosphate + CTP + H(+) = 4-CDP-2-C-methyl-D-erythritol + diphosphate</text>
        <dbReference type="Rhea" id="RHEA:13429"/>
        <dbReference type="ChEBI" id="CHEBI:15378"/>
        <dbReference type="ChEBI" id="CHEBI:33019"/>
        <dbReference type="ChEBI" id="CHEBI:37563"/>
        <dbReference type="ChEBI" id="CHEBI:57823"/>
        <dbReference type="ChEBI" id="CHEBI:58262"/>
        <dbReference type="EC" id="2.7.7.60"/>
    </reaction>
</comment>
<keyword evidence="11" id="KW-1185">Reference proteome</keyword>
<gene>
    <name evidence="7 9" type="primary">ispD</name>
    <name evidence="8" type="ORF">BRO54_1679</name>
    <name evidence="9" type="ORF">RA955_15770</name>
</gene>
<comment type="function">
    <text evidence="7">Catalyzes the formation of 4-diphosphocytidyl-2-C-methyl-D-erythritol from CTP and 2-C-methyl-D-erythritol 4-phosphate (MEP).</text>
</comment>
<dbReference type="NCBIfam" id="TIGR00453">
    <property type="entry name" value="ispD"/>
    <property type="match status" value="1"/>
</dbReference>
<dbReference type="EC" id="2.7.7.60" evidence="7"/>
<dbReference type="UniPathway" id="UPA00056">
    <property type="reaction ID" value="UER00093"/>
</dbReference>
<accession>A0A1Q5T1R2</accession>
<dbReference type="InterPro" id="IPR018294">
    <property type="entry name" value="ISPD_synthase_CS"/>
</dbReference>
<evidence type="ECO:0000313" key="8">
    <source>
        <dbReference type="EMBL" id="OKO94201.1"/>
    </source>
</evidence>
<reference evidence="8 10" key="1">
    <citation type="submission" date="2016-11" db="EMBL/GenBank/DDBJ databases">
        <authorList>
            <person name="Kadnikov V."/>
            <person name="Nazina T."/>
        </authorList>
    </citation>
    <scope>NUCLEOTIDE SEQUENCE [LARGE SCALE GENOMIC DNA]</scope>
    <source>
        <strain evidence="8 10">1017</strain>
    </source>
</reference>
<protein>
    <recommendedName>
        <fullName evidence="7">2-C-methyl-D-erythritol 4-phosphate cytidylyltransferase</fullName>
        <ecNumber evidence="7">2.7.7.60</ecNumber>
    </recommendedName>
    <alternativeName>
        <fullName evidence="7">4-diphosphocytidyl-2C-methyl-D-erythritol synthase</fullName>
    </alternativeName>
    <alternativeName>
        <fullName evidence="7">MEP cytidylyltransferase</fullName>
        <shortName evidence="7">MCT</shortName>
    </alternativeName>
</protein>
<dbReference type="SUPFAM" id="SSF53448">
    <property type="entry name" value="Nucleotide-diphospho-sugar transferases"/>
    <property type="match status" value="1"/>
</dbReference>
<evidence type="ECO:0000256" key="6">
    <source>
        <dbReference type="ARBA" id="ARBA00023229"/>
    </source>
</evidence>
<dbReference type="Pfam" id="PF01128">
    <property type="entry name" value="IspD"/>
    <property type="match status" value="1"/>
</dbReference>
<organism evidence="8 10">
    <name type="scientific">Geobacillus proteiniphilus</name>
    <dbReference type="NCBI Taxonomy" id="860353"/>
    <lineage>
        <taxon>Bacteria</taxon>
        <taxon>Bacillati</taxon>
        <taxon>Bacillota</taxon>
        <taxon>Bacilli</taxon>
        <taxon>Bacillales</taxon>
        <taxon>Anoxybacillaceae</taxon>
        <taxon>Geobacillus</taxon>
    </lineage>
</organism>
<dbReference type="InterPro" id="IPR001228">
    <property type="entry name" value="IspD"/>
</dbReference>
<dbReference type="HAMAP" id="MF_00108">
    <property type="entry name" value="IspD"/>
    <property type="match status" value="1"/>
</dbReference>
<dbReference type="PROSITE" id="PS01295">
    <property type="entry name" value="ISPD"/>
    <property type="match status" value="1"/>
</dbReference>
<proteinExistence type="inferred from homology"/>
<keyword evidence="5 7" id="KW-0548">Nucleotidyltransferase</keyword>
<dbReference type="InterPro" id="IPR050088">
    <property type="entry name" value="IspD/TarI_cytidylyltransf_bact"/>
</dbReference>
<dbReference type="Gene3D" id="3.90.550.10">
    <property type="entry name" value="Spore Coat Polysaccharide Biosynthesis Protein SpsA, Chain A"/>
    <property type="match status" value="1"/>
</dbReference>
<keyword evidence="6 7" id="KW-0414">Isoprene biosynthesis</keyword>
<dbReference type="GO" id="GO:0050518">
    <property type="term" value="F:2-C-methyl-D-erythritol 4-phosphate cytidylyltransferase activity"/>
    <property type="evidence" value="ECO:0007669"/>
    <property type="project" value="UniProtKB-UniRule"/>
</dbReference>
<dbReference type="RefSeq" id="WP_074043609.1">
    <property type="nucleotide sequence ID" value="NZ_CP133076.1"/>
</dbReference>
<reference evidence="9 11" key="4">
    <citation type="submission" date="2023-08" db="EMBL/GenBank/DDBJ databases">
        <title>Genome sequencing of the thermostable Gram positive bacteria Geobacillus proteiniphilus strain T-6.</title>
        <authorList>
            <person name="Shulami S."/>
            <person name="Shoham Y."/>
        </authorList>
    </citation>
    <scope>NUCLEOTIDE SEQUENCE [LARGE SCALE GENOMIC DNA]</scope>
    <source>
        <strain evidence="9 11">T-6</strain>
    </source>
</reference>
<dbReference type="InterPro" id="IPR029044">
    <property type="entry name" value="Nucleotide-diphossugar_trans"/>
</dbReference>
<dbReference type="GO" id="GO:0019288">
    <property type="term" value="P:isopentenyl diphosphate biosynthetic process, methylerythritol 4-phosphate pathway"/>
    <property type="evidence" value="ECO:0007669"/>
    <property type="project" value="UniProtKB-UniRule"/>
</dbReference>
<evidence type="ECO:0000313" key="9">
    <source>
        <dbReference type="EMBL" id="WMJ16111.1"/>
    </source>
</evidence>
<comment type="similarity">
    <text evidence="3 7">Belongs to the IspD/TarI cytidylyltransferase family. IspD subfamily.</text>
</comment>
<comment type="pathway">
    <text evidence="2 7">Isoprenoid biosynthesis; isopentenyl diphosphate biosynthesis via DXP pathway; isopentenyl diphosphate from 1-deoxy-D-xylulose 5-phosphate: step 2/6.</text>
</comment>